<name>A0A9P6HNB5_9AGAM</name>
<dbReference type="EMBL" id="WIUZ02000002">
    <property type="protein sequence ID" value="KAF9790331.1"/>
    <property type="molecule type" value="Genomic_DNA"/>
</dbReference>
<evidence type="ECO:0000256" key="1">
    <source>
        <dbReference type="SAM" id="MobiDB-lite"/>
    </source>
</evidence>
<dbReference type="PROSITE" id="PS50033">
    <property type="entry name" value="UBX"/>
    <property type="match status" value="1"/>
</dbReference>
<dbReference type="GO" id="GO:0005737">
    <property type="term" value="C:cytoplasm"/>
    <property type="evidence" value="ECO:0007669"/>
    <property type="project" value="TreeGrafter"/>
</dbReference>
<comment type="caution">
    <text evidence="3">The sequence shown here is derived from an EMBL/GenBank/DDBJ whole genome shotgun (WGS) entry which is preliminary data.</text>
</comment>
<organism evidence="3 4">
    <name type="scientific">Thelephora terrestris</name>
    <dbReference type="NCBI Taxonomy" id="56493"/>
    <lineage>
        <taxon>Eukaryota</taxon>
        <taxon>Fungi</taxon>
        <taxon>Dikarya</taxon>
        <taxon>Basidiomycota</taxon>
        <taxon>Agaricomycotina</taxon>
        <taxon>Agaricomycetes</taxon>
        <taxon>Thelephorales</taxon>
        <taxon>Thelephoraceae</taxon>
        <taxon>Thelephora</taxon>
    </lineage>
</organism>
<reference evidence="3" key="1">
    <citation type="journal article" date="2020" name="Nat. Commun.">
        <title>Large-scale genome sequencing of mycorrhizal fungi provides insights into the early evolution of symbiotic traits.</title>
        <authorList>
            <person name="Miyauchi S."/>
            <person name="Kiss E."/>
            <person name="Kuo A."/>
            <person name="Drula E."/>
            <person name="Kohler A."/>
            <person name="Sanchez-Garcia M."/>
            <person name="Morin E."/>
            <person name="Andreopoulos B."/>
            <person name="Barry K.W."/>
            <person name="Bonito G."/>
            <person name="Buee M."/>
            <person name="Carver A."/>
            <person name="Chen C."/>
            <person name="Cichocki N."/>
            <person name="Clum A."/>
            <person name="Culley D."/>
            <person name="Crous P.W."/>
            <person name="Fauchery L."/>
            <person name="Girlanda M."/>
            <person name="Hayes R.D."/>
            <person name="Keri Z."/>
            <person name="LaButti K."/>
            <person name="Lipzen A."/>
            <person name="Lombard V."/>
            <person name="Magnuson J."/>
            <person name="Maillard F."/>
            <person name="Murat C."/>
            <person name="Nolan M."/>
            <person name="Ohm R.A."/>
            <person name="Pangilinan J."/>
            <person name="Pereira M.F."/>
            <person name="Perotto S."/>
            <person name="Peter M."/>
            <person name="Pfister S."/>
            <person name="Riley R."/>
            <person name="Sitrit Y."/>
            <person name="Stielow J.B."/>
            <person name="Szollosi G."/>
            <person name="Zifcakova L."/>
            <person name="Stursova M."/>
            <person name="Spatafora J.W."/>
            <person name="Tedersoo L."/>
            <person name="Vaario L.M."/>
            <person name="Yamada A."/>
            <person name="Yan M."/>
            <person name="Wang P."/>
            <person name="Xu J."/>
            <person name="Bruns T."/>
            <person name="Baldrian P."/>
            <person name="Vilgalys R."/>
            <person name="Dunand C."/>
            <person name="Henrissat B."/>
            <person name="Grigoriev I.V."/>
            <person name="Hibbett D."/>
            <person name="Nagy L.G."/>
            <person name="Martin F.M."/>
        </authorList>
    </citation>
    <scope>NUCLEOTIDE SEQUENCE</scope>
    <source>
        <strain evidence="3">UH-Tt-Lm1</strain>
    </source>
</reference>
<dbReference type="GO" id="GO:0005634">
    <property type="term" value="C:nucleus"/>
    <property type="evidence" value="ECO:0007669"/>
    <property type="project" value="TreeGrafter"/>
</dbReference>
<dbReference type="PANTHER" id="PTHR46467:SF1">
    <property type="entry name" value="TETHER CONTAINING UBX DOMAIN FOR GLUT4"/>
    <property type="match status" value="1"/>
</dbReference>
<dbReference type="Proteomes" id="UP000736335">
    <property type="component" value="Unassembled WGS sequence"/>
</dbReference>
<feature type="region of interest" description="Disordered" evidence="1">
    <location>
        <begin position="212"/>
        <end position="264"/>
    </location>
</feature>
<dbReference type="Pfam" id="PF00789">
    <property type="entry name" value="UBX"/>
    <property type="match status" value="1"/>
</dbReference>
<proteinExistence type="predicted"/>
<feature type="domain" description="UBX" evidence="2">
    <location>
        <begin position="98"/>
        <end position="181"/>
    </location>
</feature>
<gene>
    <name evidence="3" type="ORF">BJ322DRAFT_378974</name>
</gene>
<protein>
    <recommendedName>
        <fullName evidence="2">UBX domain-containing protein</fullName>
    </recommendedName>
</protein>
<keyword evidence="4" id="KW-1185">Reference proteome</keyword>
<evidence type="ECO:0000313" key="4">
    <source>
        <dbReference type="Proteomes" id="UP000736335"/>
    </source>
</evidence>
<accession>A0A9P6HNB5</accession>
<feature type="compositionally biased region" description="Polar residues" evidence="1">
    <location>
        <begin position="212"/>
        <end position="237"/>
    </location>
</feature>
<dbReference type="SUPFAM" id="SSF54236">
    <property type="entry name" value="Ubiquitin-like"/>
    <property type="match status" value="1"/>
</dbReference>
<evidence type="ECO:0000313" key="3">
    <source>
        <dbReference type="EMBL" id="KAF9790331.1"/>
    </source>
</evidence>
<dbReference type="AlphaFoldDB" id="A0A9P6HNB5"/>
<reference evidence="3" key="2">
    <citation type="submission" date="2020-11" db="EMBL/GenBank/DDBJ databases">
        <authorList>
            <consortium name="DOE Joint Genome Institute"/>
            <person name="Kuo A."/>
            <person name="Miyauchi S."/>
            <person name="Kiss E."/>
            <person name="Drula E."/>
            <person name="Kohler A."/>
            <person name="Sanchez-Garcia M."/>
            <person name="Andreopoulos B."/>
            <person name="Barry K.W."/>
            <person name="Bonito G."/>
            <person name="Buee M."/>
            <person name="Carver A."/>
            <person name="Chen C."/>
            <person name="Cichocki N."/>
            <person name="Clum A."/>
            <person name="Culley D."/>
            <person name="Crous P.W."/>
            <person name="Fauchery L."/>
            <person name="Girlanda M."/>
            <person name="Hayes R."/>
            <person name="Keri Z."/>
            <person name="Labutti K."/>
            <person name="Lipzen A."/>
            <person name="Lombard V."/>
            <person name="Magnuson J."/>
            <person name="Maillard F."/>
            <person name="Morin E."/>
            <person name="Murat C."/>
            <person name="Nolan M."/>
            <person name="Ohm R."/>
            <person name="Pangilinan J."/>
            <person name="Pereira M."/>
            <person name="Perotto S."/>
            <person name="Peter M."/>
            <person name="Riley R."/>
            <person name="Sitrit Y."/>
            <person name="Stielow B."/>
            <person name="Szollosi G."/>
            <person name="Zifcakova L."/>
            <person name="Stursova M."/>
            <person name="Spatafora J.W."/>
            <person name="Tedersoo L."/>
            <person name="Vaario L.-M."/>
            <person name="Yamada A."/>
            <person name="Yan M."/>
            <person name="Wang P."/>
            <person name="Xu J."/>
            <person name="Bruns T."/>
            <person name="Baldrian P."/>
            <person name="Vilgalys R."/>
            <person name="Henrissat B."/>
            <person name="Grigoriev I.V."/>
            <person name="Hibbett D."/>
            <person name="Nagy L.G."/>
            <person name="Martin F.M."/>
        </authorList>
    </citation>
    <scope>NUCLEOTIDE SEQUENCE</scope>
    <source>
        <strain evidence="3">UH-Tt-Lm1</strain>
    </source>
</reference>
<dbReference type="GO" id="GO:0012506">
    <property type="term" value="C:vesicle membrane"/>
    <property type="evidence" value="ECO:0007669"/>
    <property type="project" value="TreeGrafter"/>
</dbReference>
<dbReference type="OrthoDB" id="440781at2759"/>
<dbReference type="GO" id="GO:0006886">
    <property type="term" value="P:intracellular protein transport"/>
    <property type="evidence" value="ECO:0007669"/>
    <property type="project" value="TreeGrafter"/>
</dbReference>
<evidence type="ECO:0000259" key="2">
    <source>
        <dbReference type="PROSITE" id="PS50033"/>
    </source>
</evidence>
<dbReference type="PANTHER" id="PTHR46467">
    <property type="entry name" value="TETHER CONTAINING UBX DOMAIN FOR GLUT4"/>
    <property type="match status" value="1"/>
</dbReference>
<dbReference type="InterPro" id="IPR029071">
    <property type="entry name" value="Ubiquitin-like_domsf"/>
</dbReference>
<dbReference type="InterPro" id="IPR001012">
    <property type="entry name" value="UBX_dom"/>
</dbReference>
<dbReference type="SMART" id="SM00166">
    <property type="entry name" value="UBX"/>
    <property type="match status" value="1"/>
</dbReference>
<sequence length="264" mass="29013">MSTTESADSTGKFVPAIQIPSTTLEFPDPSTYKVYRPPNIAGSGSVKLITEVPAVYFEATPVDIKAAQSSLHARTEALVNAPLKTKEMREAAEKAKAEKYPTATIRVKFSDRTQLERVFPSAHKIKSVYAFVRSLLHEDVKAIKFVLYQTPPPRELKVSDPKVRDLSLLQLQLVPTAVLYVKFLDEALNHNDVQAPLLPFVLAAAIDPPLASNTSDVDNDPQSRSRNTPESTSTRNGRTGYPELSTDGAQKKFGKFFKGLGPKT</sequence>
<dbReference type="Gene3D" id="3.10.20.90">
    <property type="entry name" value="Phosphatidylinositol 3-kinase Catalytic Subunit, Chain A, domain 1"/>
    <property type="match status" value="1"/>
</dbReference>